<keyword evidence="3" id="KW-0204">Cytolysis</keyword>
<dbReference type="eggNOG" id="ENOG502TGU4">
    <property type="taxonomic scope" value="Eukaryota"/>
</dbReference>
<dbReference type="FunCoup" id="Q19764">
    <property type="interactions" value="1222"/>
</dbReference>
<feature type="region of interest" description="Disordered" evidence="5">
    <location>
        <begin position="284"/>
        <end position="366"/>
    </location>
</feature>
<accession>Q19764</accession>
<dbReference type="PaxDb" id="6239-F23H12.5"/>
<dbReference type="UCSC" id="F23H12.5">
    <property type="organism name" value="c. elegans"/>
</dbReference>
<keyword evidence="4" id="KW-1015">Disulfide bond</keyword>
<sequence length="802" mass="90137">MRMKLLFLFLMSLMAFTTSQYEPLSVISSSWSMWSPWSFCSNNLMIRVRACSTVRGYKCLGHNKEFQSCNSPPKRNSLDYEDPETADREMAMKQLYQDYEPEIPDEAKYAQTRGNRNFHMISQTTAMPPAPRAPTSSPTVSASTSDHFSVMNRGGTGVGMMTDEEEEYFDETVKMSPQSPKPTYPSVPSTFEFEKYPKSTEEPTSTPSTSTSTTTTTTTSTTTTTTEAPTTTTTIKTTTESIEPIPQTVTPNSPKIVDHEAFVEPEDVNFRGKYTLEEPLPEVSVPTFAAPPGTQTPDFELETESTETPSTPSSFPIDMDPEDSTDGSTHSVGSYSIGKEPMWGEEPVPLASNTQAPSRNMPTFAISPSTRRLGEVRRAPSTVNTHIEMPMSMLPFVPTAAEEPQTTSFEVETTTEIPQPSYLQNPRIALVTSQQNFQHFPKLMNEQRASPGPYFRTVPSPSEYDEPTTTKKPKIVTVEITNKPLKKKRRNRRLKKLNRLGKIRTMAVLPTEYTIPATKPMKPMPTPAKYEIQEENFIAPKATEPSASEPQPTRASEKDRQVYEENRELESRIAALRNKVEMNRKILATMKIPEGVETPVVTTTQKPLKASEDLMLGGDTARALSWMINDMERMVDDKTKTEVSDQLPVEKIEEEPIGFRIGDFESDETTTTVSPFPFPIPENGFALIRSKRDASTQFKNGKKVIWSPWSEWTKCQCGKQSRKRKCLKYLGGSKYAYDDQKFIPIDQSTNDIEFGEPAEFPEELEEPAPMDSQEYENLNRVKRSLKCPSPQIEVQSCSSSVC</sequence>
<keyword evidence="6" id="KW-0732">Signal</keyword>
<dbReference type="GeneID" id="179695"/>
<feature type="region of interest" description="Disordered" evidence="5">
    <location>
        <begin position="542"/>
        <end position="566"/>
    </location>
</feature>
<dbReference type="InterPro" id="IPR000884">
    <property type="entry name" value="TSP1_rpt"/>
</dbReference>
<dbReference type="EMBL" id="BX284605">
    <property type="protein sequence ID" value="CAA98943.1"/>
    <property type="molecule type" value="Genomic_DNA"/>
</dbReference>
<dbReference type="PANTHER" id="PTHR45742">
    <property type="entry name" value="COMPLEMENT COMPONENT C6"/>
    <property type="match status" value="1"/>
</dbReference>
<keyword evidence="8" id="KW-1185">Reference proteome</keyword>
<dbReference type="DIP" id="DIP-27050N"/>
<dbReference type="InterPro" id="IPR036383">
    <property type="entry name" value="TSP1_rpt_sf"/>
</dbReference>
<comment type="subcellular location">
    <subcellularLocation>
        <location evidence="1">Secreted</location>
    </subcellularLocation>
</comment>
<feature type="region of interest" description="Disordered" evidence="5">
    <location>
        <begin position="169"/>
        <end position="253"/>
    </location>
</feature>
<dbReference type="IntAct" id="Q19764">
    <property type="interactions" value="2"/>
</dbReference>
<evidence type="ECO:0000256" key="6">
    <source>
        <dbReference type="SAM" id="SignalP"/>
    </source>
</evidence>
<feature type="chain" id="PRO_5004187202" evidence="6">
    <location>
        <begin position="20"/>
        <end position="802"/>
    </location>
</feature>
<feature type="region of interest" description="Disordered" evidence="5">
    <location>
        <begin position="125"/>
        <end position="151"/>
    </location>
</feature>
<dbReference type="PANTHER" id="PTHR45742:SF8">
    <property type="entry name" value="FLOCCULATION PROTEIN FLO11"/>
    <property type="match status" value="1"/>
</dbReference>
<dbReference type="PeptideAtlas" id="Q19764"/>
<protein>
    <submittedName>
        <fullName evidence="7">Flocculation protein FLO11</fullName>
    </submittedName>
</protein>
<feature type="compositionally biased region" description="Low complexity" evidence="5">
    <location>
        <begin position="133"/>
        <end position="145"/>
    </location>
</feature>
<dbReference type="WormBase" id="F23H12.5">
    <property type="protein sequence ID" value="CE05708"/>
    <property type="gene ID" value="WBGene00009094"/>
</dbReference>
<dbReference type="RefSeq" id="NP_506096.1">
    <property type="nucleotide sequence ID" value="NM_073695.4"/>
</dbReference>
<evidence type="ECO:0000256" key="3">
    <source>
        <dbReference type="ARBA" id="ARBA00022852"/>
    </source>
</evidence>
<dbReference type="GO" id="GO:0005615">
    <property type="term" value="C:extracellular space"/>
    <property type="evidence" value="ECO:0000318"/>
    <property type="project" value="GO_Central"/>
</dbReference>
<dbReference type="STRING" id="6239.F23H12.5.1"/>
<dbReference type="PROSITE" id="PS50092">
    <property type="entry name" value="TSP1"/>
    <property type="match status" value="1"/>
</dbReference>
<feature type="compositionally biased region" description="Basic and acidic residues" evidence="5">
    <location>
        <begin position="555"/>
        <end position="566"/>
    </location>
</feature>
<feature type="compositionally biased region" description="Polar residues" evidence="5">
    <location>
        <begin position="351"/>
        <end position="366"/>
    </location>
</feature>
<dbReference type="AlphaFoldDB" id="Q19764"/>
<feature type="compositionally biased region" description="Low complexity" evidence="5">
    <location>
        <begin position="202"/>
        <end position="246"/>
    </location>
</feature>
<dbReference type="PIR" id="T21315">
    <property type="entry name" value="T21315"/>
</dbReference>
<evidence type="ECO:0000256" key="4">
    <source>
        <dbReference type="ARBA" id="ARBA00023157"/>
    </source>
</evidence>
<feature type="compositionally biased region" description="Basic and acidic residues" evidence="5">
    <location>
        <begin position="192"/>
        <end position="201"/>
    </location>
</feature>
<dbReference type="KEGG" id="cel:CELE_F23H12.5"/>
<proteinExistence type="predicted"/>
<name>Q19764_CAEEL</name>
<dbReference type="Bgee" id="WBGene00009094">
    <property type="expression patterns" value="Expressed in embryo and 3 other cell types or tissues"/>
</dbReference>
<dbReference type="CTD" id="179695"/>
<dbReference type="SUPFAM" id="SSF82895">
    <property type="entry name" value="TSP-1 type 1 repeat"/>
    <property type="match status" value="1"/>
</dbReference>
<gene>
    <name evidence="7" type="ORF">CELE_F23H12.5</name>
    <name evidence="7 9" type="ORF">F23H12.5</name>
</gene>
<dbReference type="AGR" id="WB:WBGene00009094"/>
<dbReference type="HOGENOM" id="CLU_342027_0_0_1"/>
<keyword evidence="2" id="KW-0964">Secreted</keyword>
<organism evidence="7 8">
    <name type="scientific">Caenorhabditis elegans</name>
    <dbReference type="NCBI Taxonomy" id="6239"/>
    <lineage>
        <taxon>Eukaryota</taxon>
        <taxon>Metazoa</taxon>
        <taxon>Ecdysozoa</taxon>
        <taxon>Nematoda</taxon>
        <taxon>Chromadorea</taxon>
        <taxon>Rhabditida</taxon>
        <taxon>Rhabditina</taxon>
        <taxon>Rhabditomorpha</taxon>
        <taxon>Rhabditoidea</taxon>
        <taxon>Rhabditidae</taxon>
        <taxon>Peloderinae</taxon>
        <taxon>Caenorhabditis</taxon>
    </lineage>
</organism>
<dbReference type="Pfam" id="PF00090">
    <property type="entry name" value="TSP_1"/>
    <property type="match status" value="2"/>
</dbReference>
<dbReference type="OrthoDB" id="5855801at2759"/>
<evidence type="ECO:0000256" key="2">
    <source>
        <dbReference type="ARBA" id="ARBA00022525"/>
    </source>
</evidence>
<dbReference type="InParanoid" id="Q19764"/>
<evidence type="ECO:0000256" key="1">
    <source>
        <dbReference type="ARBA" id="ARBA00004613"/>
    </source>
</evidence>
<dbReference type="Proteomes" id="UP000001940">
    <property type="component" value="Chromosome V"/>
</dbReference>
<evidence type="ECO:0000313" key="7">
    <source>
        <dbReference type="EMBL" id="CAA98943.1"/>
    </source>
</evidence>
<evidence type="ECO:0000313" key="8">
    <source>
        <dbReference type="Proteomes" id="UP000001940"/>
    </source>
</evidence>
<feature type="signal peptide" evidence="6">
    <location>
        <begin position="1"/>
        <end position="19"/>
    </location>
</feature>
<dbReference type="GO" id="GO:0031640">
    <property type="term" value="P:killing of cells of another organism"/>
    <property type="evidence" value="ECO:0007669"/>
    <property type="project" value="UniProtKB-KW"/>
</dbReference>
<evidence type="ECO:0000256" key="5">
    <source>
        <dbReference type="SAM" id="MobiDB-lite"/>
    </source>
</evidence>
<evidence type="ECO:0000313" key="9">
    <source>
        <dbReference type="WormBase" id="F23H12.5"/>
    </source>
</evidence>
<feature type="compositionally biased region" description="Polar residues" evidence="5">
    <location>
        <begin position="545"/>
        <end position="554"/>
    </location>
</feature>
<dbReference type="OMA" id="LSWMIND"/>
<reference evidence="7 8" key="1">
    <citation type="journal article" date="1998" name="Science">
        <title>Genome sequence of the nematode C. elegans: a platform for investigating biology.</title>
        <authorList>
            <consortium name="The C. elegans sequencing consortium"/>
            <person name="Sulson J.E."/>
            <person name="Waterston R."/>
        </authorList>
    </citation>
    <scope>NUCLEOTIDE SEQUENCE [LARGE SCALE GENOMIC DNA]</scope>
    <source>
        <strain evidence="7 8">Bristol N2</strain>
    </source>
</reference>
<dbReference type="SMART" id="SM00209">
    <property type="entry name" value="TSP1"/>
    <property type="match status" value="2"/>
</dbReference>